<dbReference type="GO" id="GO:1990072">
    <property type="term" value="C:TRAPPIII protein complex"/>
    <property type="evidence" value="ECO:0007669"/>
    <property type="project" value="TreeGrafter"/>
</dbReference>
<dbReference type="EMBL" id="CU928171">
    <property type="protein sequence ID" value="CAR25198.1"/>
    <property type="molecule type" value="Genomic_DNA"/>
</dbReference>
<evidence type="ECO:0000313" key="3">
    <source>
        <dbReference type="Proteomes" id="UP000002036"/>
    </source>
</evidence>
<accession>C5DN37</accession>
<feature type="region of interest" description="Disordered" evidence="1">
    <location>
        <begin position="77"/>
        <end position="96"/>
    </location>
</feature>
<dbReference type="Proteomes" id="UP000002036">
    <property type="component" value="Chromosome G"/>
</dbReference>
<dbReference type="HOGENOM" id="CLU_015504_0_0_1"/>
<dbReference type="FunCoup" id="C5DN37">
    <property type="interactions" value="45"/>
</dbReference>
<reference evidence="2 3" key="1">
    <citation type="journal article" date="2009" name="Genome Res.">
        <title>Comparative genomics of protoploid Saccharomycetaceae.</title>
        <authorList>
            <consortium name="The Genolevures Consortium"/>
            <person name="Souciet J.-L."/>
            <person name="Dujon B."/>
            <person name="Gaillardin C."/>
            <person name="Johnston M."/>
            <person name="Baret P.V."/>
            <person name="Cliften P."/>
            <person name="Sherman D.J."/>
            <person name="Weissenbach J."/>
            <person name="Westhof E."/>
            <person name="Wincker P."/>
            <person name="Jubin C."/>
            <person name="Poulain J."/>
            <person name="Barbe V."/>
            <person name="Segurens B."/>
            <person name="Artiguenave F."/>
            <person name="Anthouard V."/>
            <person name="Vacherie B."/>
            <person name="Val M.-E."/>
            <person name="Fulton R.S."/>
            <person name="Minx P."/>
            <person name="Wilson R."/>
            <person name="Durrens P."/>
            <person name="Jean G."/>
            <person name="Marck C."/>
            <person name="Martin T."/>
            <person name="Nikolski M."/>
            <person name="Rolland T."/>
            <person name="Seret M.-L."/>
            <person name="Casaregola S."/>
            <person name="Despons L."/>
            <person name="Fairhead C."/>
            <person name="Fischer G."/>
            <person name="Lafontaine I."/>
            <person name="Leh V."/>
            <person name="Lemaire M."/>
            <person name="de Montigny J."/>
            <person name="Neuveglise C."/>
            <person name="Thierry A."/>
            <person name="Blanc-Lenfle I."/>
            <person name="Bleykasten C."/>
            <person name="Diffels J."/>
            <person name="Fritsch E."/>
            <person name="Frangeul L."/>
            <person name="Goeffon A."/>
            <person name="Jauniaux N."/>
            <person name="Kachouri-Lafond R."/>
            <person name="Payen C."/>
            <person name="Potier S."/>
            <person name="Pribylova L."/>
            <person name="Ozanne C."/>
            <person name="Richard G.-F."/>
            <person name="Sacerdot C."/>
            <person name="Straub M.-L."/>
            <person name="Talla E."/>
        </authorList>
    </citation>
    <scope>NUCLEOTIDE SEQUENCE [LARGE SCALE GENOMIC DNA]</scope>
    <source>
        <strain evidence="3">ATCC 56472 / CBS 6340 / NRRL Y-8284</strain>
    </source>
</reference>
<dbReference type="eggNOG" id="KOG1938">
    <property type="taxonomic scope" value="Eukaryota"/>
</dbReference>
<proteinExistence type="predicted"/>
<feature type="region of interest" description="Disordered" evidence="1">
    <location>
        <begin position="589"/>
        <end position="620"/>
    </location>
</feature>
<sequence>MPLSFGKYMNLAFHLDSALEPVPTEISRKIVSSAVSPVVTVTSTAALDEHIQESYGVDSLYMLLRYFGDCVSDRDQAEAGPELGTESGKNRNRARSNSLFQRQASHYLRFTRPLTDLIDVRESRDLLFDYHSLEVFLEKYLSLVEANTTSDTPHTLLQHSIYHKFFTTAISSTAHLSPYESFNHPVASLLALDISKDQGYEEARDLLIAFKNMHNTTPHFPAFINVNDILPVFLLCYEEDSREQFELCQSLSKTIKKQLFVESLLLPCWGQNINAGASPSRILHQPIMSSLEETMYSMMKESTITLPLSLINYIYDRLTNLIDELMIPFMKRKISFWDESILQPRKSIFPNSKFFRKLISKTPAPPPASDSATHSQQGVAYFAATSNEFILRKLADWSFMLSDFKNAYSTYELLSKDFEQRPEYLASCLEWCALSVLMGAQSIVTVKMIKNDIDPLINRALKSYELSARKAKEKNAQLKSSALAKKAEKDSKSATLPSTVSDEHSGQELDEGVSSAPSQSAQSYETRCMLLAAELFLSLSDTWTATPYAIKYLETILDECTLGSLSEIVLWERLAYCYALRVDPRVKGKLPSLDGQSGQNEKRGEESEGSDESDDETQKYDHKISQNCMASLGLARRRKSTLFRLIATKKWTESKQWRQAYWGLKDIEVVYSELDFANRDDLILEKLRKKIHEHEPLPQKLNTSFIST</sequence>
<evidence type="ECO:0000313" key="2">
    <source>
        <dbReference type="EMBL" id="CAR25198.1"/>
    </source>
</evidence>
<evidence type="ECO:0000256" key="1">
    <source>
        <dbReference type="SAM" id="MobiDB-lite"/>
    </source>
</evidence>
<dbReference type="KEGG" id="lth:KLTH0G13860g"/>
<dbReference type="RefSeq" id="XP_002555635.1">
    <property type="nucleotide sequence ID" value="XM_002555589.1"/>
</dbReference>
<feature type="region of interest" description="Disordered" evidence="1">
    <location>
        <begin position="477"/>
        <end position="518"/>
    </location>
</feature>
<organism evidence="2 3">
    <name type="scientific">Lachancea thermotolerans (strain ATCC 56472 / CBS 6340 / NRRL Y-8284)</name>
    <name type="common">Yeast</name>
    <name type="synonym">Kluyveromyces thermotolerans</name>
    <dbReference type="NCBI Taxonomy" id="559295"/>
    <lineage>
        <taxon>Eukaryota</taxon>
        <taxon>Fungi</taxon>
        <taxon>Dikarya</taxon>
        <taxon>Ascomycota</taxon>
        <taxon>Saccharomycotina</taxon>
        <taxon>Saccharomycetes</taxon>
        <taxon>Saccharomycetales</taxon>
        <taxon>Saccharomycetaceae</taxon>
        <taxon>Lachancea</taxon>
    </lineage>
</organism>
<dbReference type="GeneID" id="8293918"/>
<dbReference type="PANTHER" id="PTHR12975">
    <property type="entry name" value="TRANSPORT PROTEIN TRAPP"/>
    <property type="match status" value="1"/>
</dbReference>
<dbReference type="STRING" id="559295.C5DN37"/>
<protein>
    <submittedName>
        <fullName evidence="2">KLTH0G13860p</fullName>
    </submittedName>
</protein>
<keyword evidence="3" id="KW-1185">Reference proteome</keyword>
<dbReference type="AlphaFoldDB" id="C5DN37"/>
<dbReference type="InParanoid" id="C5DN37"/>
<dbReference type="OrthoDB" id="203724at2759"/>
<name>C5DN37_LACTC</name>
<dbReference type="Pfam" id="PF12739">
    <property type="entry name" value="TRAPPC-Trs85"/>
    <property type="match status" value="1"/>
</dbReference>
<gene>
    <name evidence="2" type="ordered locus">KLTH0G13860g</name>
</gene>
<dbReference type="PANTHER" id="PTHR12975:SF6">
    <property type="entry name" value="TRAFFICKING PROTEIN PARTICLE COMPLEX SUBUNIT 8"/>
    <property type="match status" value="1"/>
</dbReference>
<dbReference type="InterPro" id="IPR024420">
    <property type="entry name" value="TRAPP_III_complex_Trs85"/>
</dbReference>
<dbReference type="OMA" id="KLADWSM"/>